<dbReference type="InterPro" id="IPR027417">
    <property type="entry name" value="P-loop_NTPase"/>
</dbReference>
<dbReference type="RefSeq" id="WP_105423599.1">
    <property type="nucleotide sequence ID" value="NZ_PUIO01000092.1"/>
</dbReference>
<organism evidence="1 2">
    <name type="scientific">Rhodococcus opacus</name>
    <name type="common">Nocardia opaca</name>
    <dbReference type="NCBI Taxonomy" id="37919"/>
    <lineage>
        <taxon>Bacteria</taxon>
        <taxon>Bacillati</taxon>
        <taxon>Actinomycetota</taxon>
        <taxon>Actinomycetes</taxon>
        <taxon>Mycobacteriales</taxon>
        <taxon>Nocardiaceae</taxon>
        <taxon>Rhodococcus</taxon>
    </lineage>
</organism>
<dbReference type="Gene3D" id="3.40.50.300">
    <property type="entry name" value="P-loop containing nucleotide triphosphate hydrolases"/>
    <property type="match status" value="1"/>
</dbReference>
<dbReference type="AlphaFoldDB" id="A0A2S8IH78"/>
<sequence length="65" mass="7179">MQFASRPVLLICDEPTNHRSVSLVDDLTAALSDTPAAVLVATHDRQMLTDLAHWPRLCLNVDPAR</sequence>
<proteinExistence type="predicted"/>
<name>A0A2S8IH78_RHOOP</name>
<evidence type="ECO:0000313" key="1">
    <source>
        <dbReference type="EMBL" id="PQP14137.1"/>
    </source>
</evidence>
<evidence type="ECO:0000313" key="2">
    <source>
        <dbReference type="Proteomes" id="UP000239290"/>
    </source>
</evidence>
<comment type="caution">
    <text evidence="1">The sequence shown here is derived from an EMBL/GenBank/DDBJ whole genome shotgun (WGS) entry which is preliminary data.</text>
</comment>
<dbReference type="EMBL" id="PUIO01000092">
    <property type="protein sequence ID" value="PQP14137.1"/>
    <property type="molecule type" value="Genomic_DNA"/>
</dbReference>
<reference evidence="2" key="1">
    <citation type="submission" date="2018-02" db="EMBL/GenBank/DDBJ databases">
        <title>Draft genome sequencing of Rhodococcus opacus KU647198.</title>
        <authorList>
            <person name="Zheng B.-X."/>
        </authorList>
    </citation>
    <scope>NUCLEOTIDE SEQUENCE [LARGE SCALE GENOMIC DNA]</scope>
    <source>
        <strain evidence="2">04-OD7</strain>
    </source>
</reference>
<protein>
    <submittedName>
        <fullName evidence="1">ABC transporter</fullName>
    </submittedName>
</protein>
<dbReference type="Proteomes" id="UP000239290">
    <property type="component" value="Unassembled WGS sequence"/>
</dbReference>
<accession>A0A2S8IH78</accession>
<dbReference type="SUPFAM" id="SSF52540">
    <property type="entry name" value="P-loop containing nucleoside triphosphate hydrolases"/>
    <property type="match status" value="1"/>
</dbReference>
<gene>
    <name evidence="1" type="ORF">C5613_41260</name>
</gene>